<name>A0A564Z0M6_HYMDI</name>
<feature type="region of interest" description="Disordered" evidence="1">
    <location>
        <begin position="307"/>
        <end position="326"/>
    </location>
</feature>
<feature type="region of interest" description="Disordered" evidence="1">
    <location>
        <begin position="1"/>
        <end position="20"/>
    </location>
</feature>
<dbReference type="GO" id="GO:0019005">
    <property type="term" value="C:SCF ubiquitin ligase complex"/>
    <property type="evidence" value="ECO:0007669"/>
    <property type="project" value="TreeGrafter"/>
</dbReference>
<keyword evidence="4" id="KW-1185">Reference proteome</keyword>
<dbReference type="InterPro" id="IPR057207">
    <property type="entry name" value="FBXL15_LRR"/>
</dbReference>
<evidence type="ECO:0000313" key="4">
    <source>
        <dbReference type="Proteomes" id="UP000321570"/>
    </source>
</evidence>
<dbReference type="InterPro" id="IPR001810">
    <property type="entry name" value="F-box_dom"/>
</dbReference>
<evidence type="ECO:0000313" key="3">
    <source>
        <dbReference type="EMBL" id="VUZ53077.1"/>
    </source>
</evidence>
<reference evidence="3 4" key="1">
    <citation type="submission" date="2019-07" db="EMBL/GenBank/DDBJ databases">
        <authorList>
            <person name="Jastrzebski P J."/>
            <person name="Paukszto L."/>
            <person name="Jastrzebski P J."/>
        </authorList>
    </citation>
    <scope>NUCLEOTIDE SEQUENCE [LARGE SCALE GENOMIC DNA]</scope>
    <source>
        <strain evidence="3 4">WMS-il1</strain>
    </source>
</reference>
<dbReference type="FunFam" id="3.80.10.10:FF:000060">
    <property type="entry name" value="F-box/LRR-repeat protein 20 isoform 2"/>
    <property type="match status" value="1"/>
</dbReference>
<dbReference type="InterPro" id="IPR032675">
    <property type="entry name" value="LRR_dom_sf"/>
</dbReference>
<dbReference type="InterPro" id="IPR006553">
    <property type="entry name" value="Leu-rich_rpt_Cys-con_subtyp"/>
</dbReference>
<dbReference type="SMART" id="SM00256">
    <property type="entry name" value="FBOX"/>
    <property type="match status" value="1"/>
</dbReference>
<evidence type="ECO:0000259" key="2">
    <source>
        <dbReference type="PROSITE" id="PS50181"/>
    </source>
</evidence>
<dbReference type="GO" id="GO:0031146">
    <property type="term" value="P:SCF-dependent proteasomal ubiquitin-dependent protein catabolic process"/>
    <property type="evidence" value="ECO:0007669"/>
    <property type="project" value="TreeGrafter"/>
</dbReference>
<dbReference type="PANTHER" id="PTHR13318">
    <property type="entry name" value="PARTNER OF PAIRED, ISOFORM B-RELATED"/>
    <property type="match status" value="1"/>
</dbReference>
<dbReference type="PANTHER" id="PTHR13318:SF165">
    <property type="entry name" value="F-BOX_LRR-REPEAT PROTEIN FBXL-1"/>
    <property type="match status" value="1"/>
</dbReference>
<dbReference type="SMART" id="SM00367">
    <property type="entry name" value="LRR_CC"/>
    <property type="match status" value="12"/>
</dbReference>
<dbReference type="SUPFAM" id="SSF52047">
    <property type="entry name" value="RNI-like"/>
    <property type="match status" value="2"/>
</dbReference>
<proteinExistence type="predicted"/>
<organism evidence="3 4">
    <name type="scientific">Hymenolepis diminuta</name>
    <name type="common">Rat tapeworm</name>
    <dbReference type="NCBI Taxonomy" id="6216"/>
    <lineage>
        <taxon>Eukaryota</taxon>
        <taxon>Metazoa</taxon>
        <taxon>Spiralia</taxon>
        <taxon>Lophotrochozoa</taxon>
        <taxon>Platyhelminthes</taxon>
        <taxon>Cestoda</taxon>
        <taxon>Eucestoda</taxon>
        <taxon>Cyclophyllidea</taxon>
        <taxon>Hymenolepididae</taxon>
        <taxon>Hymenolepis</taxon>
    </lineage>
</organism>
<sequence length="542" mass="59063">MFQNSIPPTNMSGVPRTSNGNVGTIERKHDVCINDALPRELILKIFSYLDIETLCTCAQVCKFWYKCAFDGSNWKRTNLFNFQRDVQPGVVEKIAQRCQGFLRELILRGCRNINDDAIRRFTDLCRLIEILDLSECQHLTDDACKYLGQNCPELQQLSLASCPNIGDVGMKWLSACERLTHLDVSWCSVGDEGLAAIAQGCPGLKELKIMGCHDVSSRGVGHIASRSFGLLLLNLSHCGQTITDEAMVHLAMGCPLLRALSISLCHITDAGLRALAGTLPPTTAAEMLGITLPTGPSGVFQGLSTSTHTGNGRSMQSARHRPVSETGGGLFANRSGGVTHRHSSASAYPLTTPNSPSGWLTGSTSALQPKPLVIAGCKELRVLEASQCIQITDAGLAALARNCVNLEKLDLEYCSQVTDFTLIQLATYCPRINTLVLSHCDQITDEGISRLVGGLCGPQQLQRLAMDNCPLLTDSSLEMLGSVCQNLRQVDLYDCQLITRQGIENLKQQNPRLKIQAFFAPGTPPESALGHRRRYCRCCTVL</sequence>
<dbReference type="EMBL" id="CABIJS010000544">
    <property type="protein sequence ID" value="VUZ53077.1"/>
    <property type="molecule type" value="Genomic_DNA"/>
</dbReference>
<evidence type="ECO:0000256" key="1">
    <source>
        <dbReference type="SAM" id="MobiDB-lite"/>
    </source>
</evidence>
<gene>
    <name evidence="3" type="ORF">WMSIL1_LOCUS11426</name>
</gene>
<protein>
    <recommendedName>
        <fullName evidence="2">F-box domain-containing protein</fullName>
    </recommendedName>
</protein>
<feature type="domain" description="F-box" evidence="2">
    <location>
        <begin position="31"/>
        <end position="77"/>
    </location>
</feature>
<dbReference type="Pfam" id="PF12937">
    <property type="entry name" value="F-box-like"/>
    <property type="match status" value="1"/>
</dbReference>
<accession>A0A564Z0M6</accession>
<dbReference type="AlphaFoldDB" id="A0A564Z0M6"/>
<dbReference type="Proteomes" id="UP000321570">
    <property type="component" value="Unassembled WGS sequence"/>
</dbReference>
<dbReference type="Gene3D" id="3.80.10.10">
    <property type="entry name" value="Ribonuclease Inhibitor"/>
    <property type="match status" value="2"/>
</dbReference>
<dbReference type="Pfam" id="PF25372">
    <property type="entry name" value="DUF7885"/>
    <property type="match status" value="2"/>
</dbReference>
<dbReference type="PROSITE" id="PS50181">
    <property type="entry name" value="FBOX"/>
    <property type="match status" value="1"/>
</dbReference>
<feature type="compositionally biased region" description="Polar residues" evidence="1">
    <location>
        <begin position="307"/>
        <end position="317"/>
    </location>
</feature>